<dbReference type="Pfam" id="PF00440">
    <property type="entry name" value="TetR_N"/>
    <property type="match status" value="1"/>
</dbReference>
<evidence type="ECO:0000313" key="4">
    <source>
        <dbReference type="EMBL" id="TCP69878.1"/>
    </source>
</evidence>
<evidence type="ECO:0000313" key="5">
    <source>
        <dbReference type="Proteomes" id="UP000294746"/>
    </source>
</evidence>
<proteinExistence type="predicted"/>
<dbReference type="InterPro" id="IPR009057">
    <property type="entry name" value="Homeodomain-like_sf"/>
</dbReference>
<keyword evidence="5" id="KW-1185">Reference proteome</keyword>
<dbReference type="Proteomes" id="UP000294746">
    <property type="component" value="Unassembled WGS sequence"/>
</dbReference>
<evidence type="ECO:0000256" key="1">
    <source>
        <dbReference type="ARBA" id="ARBA00023125"/>
    </source>
</evidence>
<comment type="caution">
    <text evidence="4">The sequence shown here is derived from an EMBL/GenBank/DDBJ whole genome shotgun (WGS) entry which is preliminary data.</text>
</comment>
<dbReference type="SUPFAM" id="SSF48498">
    <property type="entry name" value="Tetracyclin repressor-like, C-terminal domain"/>
    <property type="match status" value="1"/>
</dbReference>
<name>A0A4R2RYR0_9BACL</name>
<organism evidence="4 5">
    <name type="scientific">Baia soyae</name>
    <dbReference type="NCBI Taxonomy" id="1544746"/>
    <lineage>
        <taxon>Bacteria</taxon>
        <taxon>Bacillati</taxon>
        <taxon>Bacillota</taxon>
        <taxon>Bacilli</taxon>
        <taxon>Bacillales</taxon>
        <taxon>Thermoactinomycetaceae</taxon>
        <taxon>Baia</taxon>
    </lineage>
</organism>
<dbReference type="PANTHER" id="PTHR43479">
    <property type="entry name" value="ACREF/ENVCD OPERON REPRESSOR-RELATED"/>
    <property type="match status" value="1"/>
</dbReference>
<dbReference type="SUPFAM" id="SSF46689">
    <property type="entry name" value="Homeodomain-like"/>
    <property type="match status" value="1"/>
</dbReference>
<dbReference type="PRINTS" id="PR00455">
    <property type="entry name" value="HTHTETR"/>
</dbReference>
<gene>
    <name evidence="4" type="ORF">EDD57_10562</name>
</gene>
<dbReference type="InterPro" id="IPR036271">
    <property type="entry name" value="Tet_transcr_reg_TetR-rel_C_sf"/>
</dbReference>
<protein>
    <submittedName>
        <fullName evidence="4">TetR family transcriptional regulator</fullName>
    </submittedName>
</protein>
<dbReference type="InterPro" id="IPR001647">
    <property type="entry name" value="HTH_TetR"/>
</dbReference>
<dbReference type="EMBL" id="SLXV01000005">
    <property type="protein sequence ID" value="TCP69878.1"/>
    <property type="molecule type" value="Genomic_DNA"/>
</dbReference>
<evidence type="ECO:0000259" key="3">
    <source>
        <dbReference type="PROSITE" id="PS50977"/>
    </source>
</evidence>
<reference evidence="4 5" key="1">
    <citation type="submission" date="2019-03" db="EMBL/GenBank/DDBJ databases">
        <title>Genomic Encyclopedia of Type Strains, Phase IV (KMG-IV): sequencing the most valuable type-strain genomes for metagenomic binning, comparative biology and taxonomic classification.</title>
        <authorList>
            <person name="Goeker M."/>
        </authorList>
    </citation>
    <scope>NUCLEOTIDE SEQUENCE [LARGE SCALE GENOMIC DNA]</scope>
    <source>
        <strain evidence="4 5">DSM 46831</strain>
    </source>
</reference>
<dbReference type="InterPro" id="IPR050624">
    <property type="entry name" value="HTH-type_Tx_Regulator"/>
</dbReference>
<keyword evidence="1 2" id="KW-0238">DNA-binding</keyword>
<sequence length="194" mass="22757">MLREAKKKALKEKIFLQSMRLFVEKGFDHVTIEEITQSCGIAKGTFYNYFPQKESILLYLGSSQMEFIQQNISKYAHLEIKERVFQLFDDLTSRYLDHPELIKVFLSEMIRSSGLMKEEQKTIDHFRSVLMKMIDEAKQSKQIVGNPSSEHVTSVLMAIYFYSLVNWSIVNSDKKELKSMVRNQLEMVWKGIHS</sequence>
<dbReference type="PROSITE" id="PS50977">
    <property type="entry name" value="HTH_TETR_2"/>
    <property type="match status" value="1"/>
</dbReference>
<feature type="domain" description="HTH tetR-type" evidence="3">
    <location>
        <begin position="8"/>
        <end position="68"/>
    </location>
</feature>
<dbReference type="PANTHER" id="PTHR43479:SF11">
    <property type="entry name" value="ACREF_ENVCD OPERON REPRESSOR-RELATED"/>
    <property type="match status" value="1"/>
</dbReference>
<dbReference type="GO" id="GO:0003677">
    <property type="term" value="F:DNA binding"/>
    <property type="evidence" value="ECO:0007669"/>
    <property type="project" value="UniProtKB-UniRule"/>
</dbReference>
<feature type="DNA-binding region" description="H-T-H motif" evidence="2">
    <location>
        <begin position="31"/>
        <end position="50"/>
    </location>
</feature>
<dbReference type="RefSeq" id="WP_165873646.1">
    <property type="nucleotide sequence ID" value="NZ_SLXV01000005.1"/>
</dbReference>
<dbReference type="Gene3D" id="1.10.357.10">
    <property type="entry name" value="Tetracycline Repressor, domain 2"/>
    <property type="match status" value="1"/>
</dbReference>
<accession>A0A4R2RYR0</accession>
<evidence type="ECO:0000256" key="2">
    <source>
        <dbReference type="PROSITE-ProRule" id="PRU00335"/>
    </source>
</evidence>
<dbReference type="AlphaFoldDB" id="A0A4R2RYR0"/>